<dbReference type="Proteomes" id="UP000078541">
    <property type="component" value="Unassembled WGS sequence"/>
</dbReference>
<gene>
    <name evidence="1" type="ORF">ALC56_03053</name>
</gene>
<dbReference type="EMBL" id="KQ981340">
    <property type="protein sequence ID" value="KYN42507.1"/>
    <property type="molecule type" value="Genomic_DNA"/>
</dbReference>
<organism evidence="1 2">
    <name type="scientific">Trachymyrmex septentrionalis</name>
    <dbReference type="NCBI Taxonomy" id="34720"/>
    <lineage>
        <taxon>Eukaryota</taxon>
        <taxon>Metazoa</taxon>
        <taxon>Ecdysozoa</taxon>
        <taxon>Arthropoda</taxon>
        <taxon>Hexapoda</taxon>
        <taxon>Insecta</taxon>
        <taxon>Pterygota</taxon>
        <taxon>Neoptera</taxon>
        <taxon>Endopterygota</taxon>
        <taxon>Hymenoptera</taxon>
        <taxon>Apocrita</taxon>
        <taxon>Aculeata</taxon>
        <taxon>Formicoidea</taxon>
        <taxon>Formicidae</taxon>
        <taxon>Myrmicinae</taxon>
        <taxon>Trachymyrmex</taxon>
    </lineage>
</organism>
<name>A0A195FQE2_9HYME</name>
<evidence type="ECO:0000313" key="2">
    <source>
        <dbReference type="Proteomes" id="UP000078541"/>
    </source>
</evidence>
<proteinExistence type="predicted"/>
<accession>A0A195FQE2</accession>
<evidence type="ECO:0000313" key="1">
    <source>
        <dbReference type="EMBL" id="KYN42507.1"/>
    </source>
</evidence>
<reference evidence="1 2" key="1">
    <citation type="submission" date="2016-03" db="EMBL/GenBank/DDBJ databases">
        <title>Trachymyrmex septentrionalis WGS genome.</title>
        <authorList>
            <person name="Nygaard S."/>
            <person name="Hu H."/>
            <person name="Boomsma J."/>
            <person name="Zhang G."/>
        </authorList>
    </citation>
    <scope>NUCLEOTIDE SEQUENCE [LARGE SCALE GENOMIC DNA]</scope>
    <source>
        <strain evidence="1">Tsep2-gDNA-1</strain>
        <tissue evidence="1">Whole body</tissue>
    </source>
</reference>
<protein>
    <submittedName>
        <fullName evidence="1">Uncharacterized protein</fullName>
    </submittedName>
</protein>
<keyword evidence="2" id="KW-1185">Reference proteome</keyword>
<sequence length="94" mass="10160">IFRLKLSLRRGRLLAKDAVGMDFCACPAISTRRYAGRGWGPTFPVSKLELALISVSGIVPDSMPSGAMHWAATNERGVLSYSHVGVHHGRIING</sequence>
<feature type="non-terminal residue" evidence="1">
    <location>
        <position position="1"/>
    </location>
</feature>
<dbReference type="AlphaFoldDB" id="A0A195FQE2"/>